<evidence type="ECO:0000313" key="3">
    <source>
        <dbReference type="EMBL" id="MFE9171860.1"/>
    </source>
</evidence>
<protein>
    <submittedName>
        <fullName evidence="3">Transposase</fullName>
    </submittedName>
</protein>
<dbReference type="RefSeq" id="WP_388349036.1">
    <property type="nucleotide sequence ID" value="NZ_JBIAFJ010000018.1"/>
</dbReference>
<dbReference type="Pfam" id="PF13358">
    <property type="entry name" value="DDE_3"/>
    <property type="match status" value="1"/>
</dbReference>
<gene>
    <name evidence="3" type="ORF">ACFYNZ_20565</name>
</gene>
<feature type="domain" description="Tc1-like transposase DDE" evidence="2">
    <location>
        <begin position="12"/>
        <end position="76"/>
    </location>
</feature>
<dbReference type="Gene3D" id="3.30.420.10">
    <property type="entry name" value="Ribonuclease H-like superfamily/Ribonuclease H"/>
    <property type="match status" value="1"/>
</dbReference>
<organism evidence="3 4">
    <name type="scientific">Streptomyces kebangsaanensis</name>
    <dbReference type="NCBI Taxonomy" id="864058"/>
    <lineage>
        <taxon>Bacteria</taxon>
        <taxon>Bacillati</taxon>
        <taxon>Actinomycetota</taxon>
        <taxon>Actinomycetes</taxon>
        <taxon>Kitasatosporales</taxon>
        <taxon>Streptomycetaceae</taxon>
        <taxon>Streptomyces</taxon>
    </lineage>
</organism>
<dbReference type="InterPro" id="IPR038717">
    <property type="entry name" value="Tc1-like_DDE_dom"/>
</dbReference>
<feature type="region of interest" description="Disordered" evidence="1">
    <location>
        <begin position="184"/>
        <end position="205"/>
    </location>
</feature>
<evidence type="ECO:0000313" key="4">
    <source>
        <dbReference type="Proteomes" id="UP001601197"/>
    </source>
</evidence>
<feature type="region of interest" description="Disordered" evidence="1">
    <location>
        <begin position="90"/>
        <end position="111"/>
    </location>
</feature>
<comment type="caution">
    <text evidence="3">The sequence shown here is derived from an EMBL/GenBank/DDBJ whole genome shotgun (WGS) entry which is preliminary data.</text>
</comment>
<dbReference type="InterPro" id="IPR036397">
    <property type="entry name" value="RNaseH_sf"/>
</dbReference>
<dbReference type="Proteomes" id="UP001601197">
    <property type="component" value="Unassembled WGS sequence"/>
</dbReference>
<name>A0ABW6KVE1_9ACTN</name>
<sequence>MQAAELFAQTVKASIVLVWDRLNTHVSRKMRTLVAERGWLTVFLLPACSPHPYPVEGAWAHVRRSLADLAAALDRLETLVRNRLERLRRNAPDPAAATDGHGAAELPGAPSRHSFDRIRHDALGMFAALSTAARKKRDKLPVQHRPVGFRGFLNENDRQARPGLAVRVNCESLSTHKASWCVAGRPSTPRSSVASHRPTRPLALA</sequence>
<reference evidence="3 4" key="1">
    <citation type="submission" date="2024-10" db="EMBL/GenBank/DDBJ databases">
        <title>The Natural Products Discovery Center: Release of the First 8490 Sequenced Strains for Exploring Actinobacteria Biosynthetic Diversity.</title>
        <authorList>
            <person name="Kalkreuter E."/>
            <person name="Kautsar S.A."/>
            <person name="Yang D."/>
            <person name="Bader C.D."/>
            <person name="Teijaro C.N."/>
            <person name="Fluegel L."/>
            <person name="Davis C.M."/>
            <person name="Simpson J.R."/>
            <person name="Lauterbach L."/>
            <person name="Steele A.D."/>
            <person name="Gui C."/>
            <person name="Meng S."/>
            <person name="Li G."/>
            <person name="Viehrig K."/>
            <person name="Ye F."/>
            <person name="Su P."/>
            <person name="Kiefer A.F."/>
            <person name="Nichols A."/>
            <person name="Cepeda A.J."/>
            <person name="Yan W."/>
            <person name="Fan B."/>
            <person name="Jiang Y."/>
            <person name="Adhikari A."/>
            <person name="Zheng C.-J."/>
            <person name="Schuster L."/>
            <person name="Cowan T.M."/>
            <person name="Smanski M.J."/>
            <person name="Chevrette M.G."/>
            <person name="De Carvalho L.P.S."/>
            <person name="Shen B."/>
        </authorList>
    </citation>
    <scope>NUCLEOTIDE SEQUENCE [LARGE SCALE GENOMIC DNA]</scope>
    <source>
        <strain evidence="3 4">NPDC007147</strain>
    </source>
</reference>
<keyword evidence="4" id="KW-1185">Reference proteome</keyword>
<accession>A0ABW6KVE1</accession>
<evidence type="ECO:0000259" key="2">
    <source>
        <dbReference type="Pfam" id="PF13358"/>
    </source>
</evidence>
<proteinExistence type="predicted"/>
<dbReference type="EMBL" id="JBIAFJ010000018">
    <property type="protein sequence ID" value="MFE9171860.1"/>
    <property type="molecule type" value="Genomic_DNA"/>
</dbReference>
<evidence type="ECO:0000256" key="1">
    <source>
        <dbReference type="SAM" id="MobiDB-lite"/>
    </source>
</evidence>